<evidence type="ECO:0000256" key="1">
    <source>
        <dbReference type="SAM" id="Phobius"/>
    </source>
</evidence>
<dbReference type="PATRIC" id="fig|1339314.3.peg.41"/>
<feature type="transmembrane region" description="Helical" evidence="1">
    <location>
        <begin position="90"/>
        <end position="110"/>
    </location>
</feature>
<feature type="transmembrane region" description="Helical" evidence="1">
    <location>
        <begin position="209"/>
        <end position="227"/>
    </location>
</feature>
<dbReference type="EMBL" id="JGDS01000006">
    <property type="protein sequence ID" value="EXZ75847.1"/>
    <property type="molecule type" value="Genomic_DNA"/>
</dbReference>
<keyword evidence="1" id="KW-0472">Membrane</keyword>
<evidence type="ECO:0000313" key="2">
    <source>
        <dbReference type="EMBL" id="EXZ75847.1"/>
    </source>
</evidence>
<accession>A0A016C4H9</accession>
<feature type="transmembrane region" description="Helical" evidence="1">
    <location>
        <begin position="163"/>
        <end position="180"/>
    </location>
</feature>
<keyword evidence="1" id="KW-1133">Transmembrane helix</keyword>
<protein>
    <submittedName>
        <fullName evidence="2">Putative membrane protein</fullName>
    </submittedName>
</protein>
<dbReference type="Proteomes" id="UP000020938">
    <property type="component" value="Unassembled WGS sequence"/>
</dbReference>
<feature type="transmembrane region" description="Helical" evidence="1">
    <location>
        <begin position="55"/>
        <end position="78"/>
    </location>
</feature>
<organism evidence="2 3">
    <name type="scientific">Bacteroides fragilis str. 3976T8</name>
    <dbReference type="NCBI Taxonomy" id="1339314"/>
    <lineage>
        <taxon>Bacteria</taxon>
        <taxon>Pseudomonadati</taxon>
        <taxon>Bacteroidota</taxon>
        <taxon>Bacteroidia</taxon>
        <taxon>Bacteroidales</taxon>
        <taxon>Bacteroidaceae</taxon>
        <taxon>Bacteroides</taxon>
    </lineage>
</organism>
<name>A0A016C4H9_BACFG</name>
<reference evidence="2 3" key="1">
    <citation type="submission" date="2014-02" db="EMBL/GenBank/DDBJ databases">
        <authorList>
            <person name="Sears C."/>
            <person name="Carroll K."/>
            <person name="Sack B.R."/>
            <person name="Qadri F."/>
            <person name="Myers L.L."/>
            <person name="Chung G.-T."/>
            <person name="Escheverria P."/>
            <person name="Fraser C.M."/>
            <person name="Sadzewicz L."/>
            <person name="Shefchek K.A."/>
            <person name="Tallon L."/>
            <person name="Das S.P."/>
            <person name="Daugherty S."/>
            <person name="Mongodin E.F."/>
        </authorList>
    </citation>
    <scope>NUCLEOTIDE SEQUENCE [LARGE SCALE GENOMIC DNA]</scope>
    <source>
        <strain evidence="2 3">3976T8</strain>
    </source>
</reference>
<evidence type="ECO:0000313" key="3">
    <source>
        <dbReference type="Proteomes" id="UP000020938"/>
    </source>
</evidence>
<dbReference type="AlphaFoldDB" id="A0A016C4H9"/>
<gene>
    <name evidence="2" type="ORF">M123_4706</name>
</gene>
<comment type="caution">
    <text evidence="2">The sequence shown here is derived from an EMBL/GenBank/DDBJ whole genome shotgun (WGS) entry which is preliminary data.</text>
</comment>
<sequence>MDMKTKTIVTAMLLATAYVLLVNLMFLSGFGKDEMVKVGWYSEFGGNSTTTLYPLYVWLNFPYTVCFYFFTTLFFAKVKVHVNKWLGETAFVLWCVSLVPILVNTVYDLYMVSSFDGDEMYRSLENYWETEGKSDYPFMWLLLSSRVGNNRNWMNDLNYYGNWALWAAFLAFAIVFALLFKKDKVLGIAGATVMVVSILLNMFLLPCGYIAIDLCWIALCAAVLWRLRQSSFDKPFVLP</sequence>
<feature type="transmembrane region" description="Helical" evidence="1">
    <location>
        <begin position="185"/>
        <end position="203"/>
    </location>
</feature>
<keyword evidence="1" id="KW-0812">Transmembrane</keyword>
<feature type="transmembrane region" description="Helical" evidence="1">
    <location>
        <begin position="7"/>
        <end position="30"/>
    </location>
</feature>
<proteinExistence type="predicted"/>